<keyword evidence="3" id="KW-0238">DNA-binding</keyword>
<proteinExistence type="inferred from homology"/>
<evidence type="ECO:0000256" key="4">
    <source>
        <dbReference type="ARBA" id="ARBA00023163"/>
    </source>
</evidence>
<dbReference type="InterPro" id="IPR036388">
    <property type="entry name" value="WH-like_DNA-bd_sf"/>
</dbReference>
<gene>
    <name evidence="5" type="ORF">SAMN05444359_10492</name>
</gene>
<dbReference type="InParanoid" id="A0A1H9C808"/>
<dbReference type="PIRSF" id="PIRSF019455">
    <property type="entry name" value="CopR_AtkY"/>
    <property type="match status" value="1"/>
</dbReference>
<dbReference type="Proteomes" id="UP000199021">
    <property type="component" value="Unassembled WGS sequence"/>
</dbReference>
<comment type="similarity">
    <text evidence="1">Belongs to the BlaI transcriptional regulatory family.</text>
</comment>
<dbReference type="InterPro" id="IPR005650">
    <property type="entry name" value="BlaI_family"/>
</dbReference>
<keyword evidence="2" id="KW-0805">Transcription regulation</keyword>
<dbReference type="InterPro" id="IPR036390">
    <property type="entry name" value="WH_DNA-bd_sf"/>
</dbReference>
<protein>
    <submittedName>
        <fullName evidence="5">Predicted transcriptional regulator</fullName>
    </submittedName>
</protein>
<dbReference type="Gene3D" id="1.10.10.10">
    <property type="entry name" value="Winged helix-like DNA-binding domain superfamily/Winged helix DNA-binding domain"/>
    <property type="match status" value="1"/>
</dbReference>
<organism evidence="5 6">
    <name type="scientific">Neolewinella agarilytica</name>
    <dbReference type="NCBI Taxonomy" id="478744"/>
    <lineage>
        <taxon>Bacteria</taxon>
        <taxon>Pseudomonadati</taxon>
        <taxon>Bacteroidota</taxon>
        <taxon>Saprospiria</taxon>
        <taxon>Saprospirales</taxon>
        <taxon>Lewinellaceae</taxon>
        <taxon>Neolewinella</taxon>
    </lineage>
</organism>
<evidence type="ECO:0000313" key="6">
    <source>
        <dbReference type="Proteomes" id="UP000199021"/>
    </source>
</evidence>
<evidence type="ECO:0000256" key="1">
    <source>
        <dbReference type="ARBA" id="ARBA00011046"/>
    </source>
</evidence>
<dbReference type="GO" id="GO:0003677">
    <property type="term" value="F:DNA binding"/>
    <property type="evidence" value="ECO:0007669"/>
    <property type="project" value="UniProtKB-KW"/>
</dbReference>
<dbReference type="SUPFAM" id="SSF46785">
    <property type="entry name" value="Winged helix' DNA-binding domain"/>
    <property type="match status" value="1"/>
</dbReference>
<sequence length="124" mass="14329">MADHPMPSEAQLEILDLLWQQQPSTVQDIHDRLASRRQVSYNTVLTQLQRMAKSGFVNRNTDQRTHTYVAAVRREQVEKRLFNRLADTAFGGSTINLALRALGTDKPTPEELDELQDWINRQKK</sequence>
<dbReference type="Pfam" id="PF03965">
    <property type="entry name" value="Penicillinase_R"/>
    <property type="match status" value="1"/>
</dbReference>
<name>A0A1H9C808_9BACT</name>
<keyword evidence="6" id="KW-1185">Reference proteome</keyword>
<dbReference type="RefSeq" id="WP_090165949.1">
    <property type="nucleotide sequence ID" value="NZ_FOFB01000004.1"/>
</dbReference>
<dbReference type="STRING" id="478744.SAMN05444359_10492"/>
<evidence type="ECO:0000256" key="3">
    <source>
        <dbReference type="ARBA" id="ARBA00023125"/>
    </source>
</evidence>
<evidence type="ECO:0000256" key="2">
    <source>
        <dbReference type="ARBA" id="ARBA00023015"/>
    </source>
</evidence>
<keyword evidence="4" id="KW-0804">Transcription</keyword>
<dbReference type="OrthoDB" id="9795583at2"/>
<dbReference type="AlphaFoldDB" id="A0A1H9C808"/>
<reference evidence="6" key="1">
    <citation type="submission" date="2016-10" db="EMBL/GenBank/DDBJ databases">
        <authorList>
            <person name="Varghese N."/>
            <person name="Submissions S."/>
        </authorList>
    </citation>
    <scope>NUCLEOTIDE SEQUENCE [LARGE SCALE GENOMIC DNA]</scope>
    <source>
        <strain evidence="6">DSM 24740</strain>
    </source>
</reference>
<accession>A0A1H9C808</accession>
<dbReference type="EMBL" id="FOFB01000004">
    <property type="protein sequence ID" value="SEP97111.1"/>
    <property type="molecule type" value="Genomic_DNA"/>
</dbReference>
<evidence type="ECO:0000313" key="5">
    <source>
        <dbReference type="EMBL" id="SEP97111.1"/>
    </source>
</evidence>
<dbReference type="GO" id="GO:0045892">
    <property type="term" value="P:negative regulation of DNA-templated transcription"/>
    <property type="evidence" value="ECO:0007669"/>
    <property type="project" value="InterPro"/>
</dbReference>